<feature type="signal peptide" evidence="5">
    <location>
        <begin position="1"/>
        <end position="18"/>
    </location>
</feature>
<accession>A0A1C1CBA0</accession>
<keyword evidence="2" id="KW-0677">Repeat</keyword>
<dbReference type="VEuPathDB" id="FungiDB:G647_03695"/>
<evidence type="ECO:0000256" key="1">
    <source>
        <dbReference type="ARBA" id="ARBA00022441"/>
    </source>
</evidence>
<evidence type="ECO:0000256" key="5">
    <source>
        <dbReference type="SAM" id="SignalP"/>
    </source>
</evidence>
<dbReference type="VEuPathDB" id="FungiDB:CLCR_01473"/>
<protein>
    <recommendedName>
        <fullName evidence="8">Kelch repeat protein</fullName>
    </recommendedName>
</protein>
<dbReference type="CDD" id="cd12087">
    <property type="entry name" value="TM_EGFR-like"/>
    <property type="match status" value="1"/>
</dbReference>
<organism evidence="6 7">
    <name type="scientific">Cladophialophora carrionii</name>
    <dbReference type="NCBI Taxonomy" id="86049"/>
    <lineage>
        <taxon>Eukaryota</taxon>
        <taxon>Fungi</taxon>
        <taxon>Dikarya</taxon>
        <taxon>Ascomycota</taxon>
        <taxon>Pezizomycotina</taxon>
        <taxon>Eurotiomycetes</taxon>
        <taxon>Chaetothyriomycetidae</taxon>
        <taxon>Chaetothyriales</taxon>
        <taxon>Herpotrichiellaceae</taxon>
        <taxon>Cladophialophora</taxon>
    </lineage>
</organism>
<proteinExistence type="predicted"/>
<dbReference type="SUPFAM" id="SSF117281">
    <property type="entry name" value="Kelch motif"/>
    <property type="match status" value="1"/>
</dbReference>
<reference evidence="7" key="1">
    <citation type="submission" date="2015-07" db="EMBL/GenBank/DDBJ databases">
        <authorList>
            <person name="Teixeira M.M."/>
            <person name="Souza R.C."/>
            <person name="Almeida L.G."/>
            <person name="Vicente V.A."/>
            <person name="de Hoog S."/>
            <person name="Bocca A.L."/>
            <person name="de Almeida S.R."/>
            <person name="Vasconcelos A.T."/>
            <person name="Felipe M.S."/>
        </authorList>
    </citation>
    <scope>NUCLEOTIDE SEQUENCE [LARGE SCALE GENOMIC DNA]</scope>
    <source>
        <strain evidence="7">KSF</strain>
    </source>
</reference>
<keyword evidence="5" id="KW-0732">Signal</keyword>
<name>A0A1C1CBA0_9EURO</name>
<evidence type="ECO:0000256" key="3">
    <source>
        <dbReference type="SAM" id="MobiDB-lite"/>
    </source>
</evidence>
<evidence type="ECO:0000256" key="2">
    <source>
        <dbReference type="ARBA" id="ARBA00022737"/>
    </source>
</evidence>
<sequence length="570" mass="61502">MLGTILALGLVAANGAQGALTRTTVTEWYWQTSIVVDDMMYIAGGIFWEPDETGTTLSSFQGKTAAVDLTQSWTNQTVAVESTTEPDGMIDLGAPQLFYDKPQNKVSRYGGRPLNQTDFPSILWSFDAGRTDIIWENDTSPSISGLSQDSPGPYASATVYTDTTFYSFGGNIFPPTGSDDMTVLSGLVTKDLVGQFWTNTTAELPGQSKYRTQARMVHAPNFGAQGFLVMVGGESPPTEASGYRSGMYMVDMATITLYDIETGKWYTQTATGDIPPPRSEFCAVGAVSSDGTSFEVFVYGGSTNTTFDLNNPDDEGYLNVYALSLPAFRWFKSESSTPVRRARNTCSVIGKRQMVSIGGLLPSSLQKVGVELDPWPSTLGVFDMTEFEWTNRYNAIAAAYESPEIVQRYYRSGYDVPDFSDAHLASVFAFTPPASSTDDDNTSATQTPSPNGSTSPDTSSSSKSTSSSSNAGPIAGGVVGGVALIAAILFGIWFCQRRRKQRSHDPAAVFGADTKEPFIVPQYQPAPMAVFEVADHTRPSELDAPMTSKPPFYAELPADRDSARPHGVGM</sequence>
<keyword evidence="4" id="KW-0472">Membrane</keyword>
<dbReference type="PANTHER" id="PTHR46093">
    <property type="entry name" value="ACYL-COA-BINDING DOMAIN-CONTAINING PROTEIN 5"/>
    <property type="match status" value="1"/>
</dbReference>
<comment type="caution">
    <text evidence="6">The sequence shown here is derived from an EMBL/GenBank/DDBJ whole genome shotgun (WGS) entry which is preliminary data.</text>
</comment>
<dbReference type="Proteomes" id="UP000094526">
    <property type="component" value="Unassembled WGS sequence"/>
</dbReference>
<gene>
    <name evidence="6" type="ORF">CLCR_01473</name>
</gene>
<keyword evidence="4" id="KW-1133">Transmembrane helix</keyword>
<feature type="chain" id="PRO_5008650677" description="Kelch repeat protein" evidence="5">
    <location>
        <begin position="19"/>
        <end position="570"/>
    </location>
</feature>
<feature type="compositionally biased region" description="Low complexity" evidence="3">
    <location>
        <begin position="447"/>
        <end position="470"/>
    </location>
</feature>
<feature type="region of interest" description="Disordered" evidence="3">
    <location>
        <begin position="540"/>
        <end position="570"/>
    </location>
</feature>
<dbReference type="AlphaFoldDB" id="A0A1C1CBA0"/>
<dbReference type="SUPFAM" id="SSF50965">
    <property type="entry name" value="Galactose oxidase, central domain"/>
    <property type="match status" value="1"/>
</dbReference>
<dbReference type="InterPro" id="IPR011043">
    <property type="entry name" value="Gal_Oxase/kelch_b-propeller"/>
</dbReference>
<dbReference type="EMBL" id="LGRB01000019">
    <property type="protein sequence ID" value="OCT45804.1"/>
    <property type="molecule type" value="Genomic_DNA"/>
</dbReference>
<keyword evidence="7" id="KW-1185">Reference proteome</keyword>
<evidence type="ECO:0000313" key="7">
    <source>
        <dbReference type="Proteomes" id="UP000094526"/>
    </source>
</evidence>
<evidence type="ECO:0008006" key="8">
    <source>
        <dbReference type="Google" id="ProtNLM"/>
    </source>
</evidence>
<feature type="region of interest" description="Disordered" evidence="3">
    <location>
        <begin position="434"/>
        <end position="470"/>
    </location>
</feature>
<dbReference type="OrthoDB" id="540004at2759"/>
<evidence type="ECO:0000313" key="6">
    <source>
        <dbReference type="EMBL" id="OCT45804.1"/>
    </source>
</evidence>
<keyword evidence="1" id="KW-0880">Kelch repeat</keyword>
<evidence type="ECO:0000256" key="4">
    <source>
        <dbReference type="SAM" id="Phobius"/>
    </source>
</evidence>
<feature type="transmembrane region" description="Helical" evidence="4">
    <location>
        <begin position="474"/>
        <end position="495"/>
    </location>
</feature>
<dbReference type="PANTHER" id="PTHR46093:SF18">
    <property type="entry name" value="FIBRONECTIN TYPE-III DOMAIN-CONTAINING PROTEIN"/>
    <property type="match status" value="1"/>
</dbReference>
<dbReference type="InterPro" id="IPR015915">
    <property type="entry name" value="Kelch-typ_b-propeller"/>
</dbReference>
<dbReference type="eggNOG" id="ENOG502SMKA">
    <property type="taxonomic scope" value="Eukaryota"/>
</dbReference>
<keyword evidence="4" id="KW-0812">Transmembrane</keyword>